<protein>
    <submittedName>
        <fullName evidence="2">Uncharacterized protein</fullName>
    </submittedName>
</protein>
<dbReference type="RefSeq" id="WP_118277121.1">
    <property type="nucleotide sequence ID" value="NZ_AP019695.1"/>
</dbReference>
<accession>A0A6N4TF39</accession>
<evidence type="ECO:0000313" key="2">
    <source>
        <dbReference type="EMBL" id="BBK21746.1"/>
    </source>
</evidence>
<sequence>MKKMDDKIENLEKEVKYHIIELEENVDEHISPIIEDTKNSLHTLFQESREKMKETMTSQEMKERLYKLKEDSLKILEMAKQKIEEFNSNDEVIKGKKKLNDATLAAARCISDGIDEIMKNETLNRTVDTIANKVDTFCKDERVVKQVDKLKKGTLKLAENAFEGLKRVLDTDNKDEEK</sequence>
<dbReference type="EMBL" id="AP019695">
    <property type="protein sequence ID" value="BBK21746.1"/>
    <property type="molecule type" value="Genomic_DNA"/>
</dbReference>
<dbReference type="Proteomes" id="UP000464754">
    <property type="component" value="Chromosome"/>
</dbReference>
<organism evidence="2 3">
    <name type="scientific">Amedibacterium intestinale</name>
    <dbReference type="NCBI Taxonomy" id="2583452"/>
    <lineage>
        <taxon>Bacteria</taxon>
        <taxon>Bacillati</taxon>
        <taxon>Bacillota</taxon>
        <taxon>Erysipelotrichia</taxon>
        <taxon>Erysipelotrichales</taxon>
        <taxon>Erysipelotrichaceae</taxon>
        <taxon>Amedibacterium</taxon>
    </lineage>
</organism>
<name>A0A6N4TF39_9FIRM</name>
<dbReference type="AlphaFoldDB" id="A0A6N4TF39"/>
<evidence type="ECO:0000256" key="1">
    <source>
        <dbReference type="SAM" id="Coils"/>
    </source>
</evidence>
<feature type="coiled-coil region" evidence="1">
    <location>
        <begin position="1"/>
        <end position="28"/>
    </location>
</feature>
<dbReference type="KEGG" id="aarg:Aargi30884_06490"/>
<evidence type="ECO:0000313" key="3">
    <source>
        <dbReference type="Proteomes" id="UP000464754"/>
    </source>
</evidence>
<reference evidence="3" key="1">
    <citation type="submission" date="2019-05" db="EMBL/GenBank/DDBJ databases">
        <title>Complete genome sequencing of Absiella argi strain JCM 30884.</title>
        <authorList>
            <person name="Sakamoto M."/>
            <person name="Murakami T."/>
            <person name="Mori H."/>
        </authorList>
    </citation>
    <scope>NUCLEOTIDE SEQUENCE [LARGE SCALE GENOMIC DNA]</scope>
    <source>
        <strain evidence="3">JCM 30884</strain>
    </source>
</reference>
<proteinExistence type="predicted"/>
<gene>
    <name evidence="2" type="ORF">Aargi30884_06490</name>
</gene>
<keyword evidence="1" id="KW-0175">Coiled coil</keyword>
<keyword evidence="3" id="KW-1185">Reference proteome</keyword>